<reference evidence="4 5" key="1">
    <citation type="submission" date="2020-05" db="EMBL/GenBank/DDBJ databases">
        <title>Azospirillum oleiclasticum sp. nov, a nitrogen-fixing and heavy crude oil-emulsifying bacterium isolated from the crude oil of Yumen Oilfield.</title>
        <authorList>
            <person name="Wu D."/>
            <person name="Cai M."/>
            <person name="Zhang X."/>
        </authorList>
    </citation>
    <scope>NUCLEOTIDE SEQUENCE [LARGE SCALE GENOMIC DNA]</scope>
    <source>
        <strain evidence="4 5">ROY-1-1-2</strain>
    </source>
</reference>
<comment type="similarity">
    <text evidence="1 3">Belongs to the HAD-like hydrolase superfamily. S-2-haloalkanoic acid dehalogenase family.</text>
</comment>
<dbReference type="SUPFAM" id="SSF56784">
    <property type="entry name" value="HAD-like"/>
    <property type="match status" value="1"/>
</dbReference>
<dbReference type="InterPro" id="IPR023214">
    <property type="entry name" value="HAD_sf"/>
</dbReference>
<evidence type="ECO:0000256" key="2">
    <source>
        <dbReference type="ARBA" id="ARBA00022801"/>
    </source>
</evidence>
<dbReference type="PANTHER" id="PTHR43316">
    <property type="entry name" value="HYDROLASE, HALOACID DELAHOGENASE-RELATED"/>
    <property type="match status" value="1"/>
</dbReference>
<dbReference type="PANTHER" id="PTHR43316:SF3">
    <property type="entry name" value="HALOACID DEHALOGENASE, TYPE II (AFU_ORTHOLOGUE AFUA_2G07750)-RELATED"/>
    <property type="match status" value="1"/>
</dbReference>
<name>A0ABX2T4L5_9PROT</name>
<dbReference type="CDD" id="cd02588">
    <property type="entry name" value="HAD_L2-DEX"/>
    <property type="match status" value="1"/>
</dbReference>
<dbReference type="EMBL" id="JABFDB010000002">
    <property type="protein sequence ID" value="NYZ19149.1"/>
    <property type="molecule type" value="Genomic_DNA"/>
</dbReference>
<sequence length="225" mass="24336">MSSPFRGVRACVFDAYGTLFDVDAAARHCAAELGDRWEALSALWRTKQLEYTWLRSLMGRYADFRTVTADGLDFALAAHGIADTALRDRLLGLYDRLDAYPDAAATLDALRAAGQTTAILSNGSPAMLDSAVNHAGLRDRLDAVLSVDEVGVYKPHPSVYQLACDRLAVTKDEVLFVSANGWDGCGAAEFGFRVARLNRRGLPPERLPAQPLAEIAALAELPALL</sequence>
<dbReference type="SFLD" id="SFLDG01129">
    <property type="entry name" value="C1.5:_HAD__Beta-PGM__Phosphata"/>
    <property type="match status" value="1"/>
</dbReference>
<dbReference type="SFLD" id="SFLDS00003">
    <property type="entry name" value="Haloacid_Dehalogenase"/>
    <property type="match status" value="1"/>
</dbReference>
<comment type="caution">
    <text evidence="4">The sequence shown here is derived from an EMBL/GenBank/DDBJ whole genome shotgun (WGS) entry which is preliminary data.</text>
</comment>
<dbReference type="NCBIfam" id="TIGR01428">
    <property type="entry name" value="HAD_type_II"/>
    <property type="match status" value="1"/>
</dbReference>
<comment type="catalytic activity">
    <reaction evidence="3">
        <text>an (S)-2-haloacid + H2O = a (2R)-2-hydroxycarboxylate + a halide anion + H(+)</text>
        <dbReference type="Rhea" id="RHEA:11192"/>
        <dbReference type="ChEBI" id="CHEBI:15377"/>
        <dbReference type="ChEBI" id="CHEBI:15378"/>
        <dbReference type="ChEBI" id="CHEBI:16042"/>
        <dbReference type="ChEBI" id="CHEBI:58314"/>
        <dbReference type="ChEBI" id="CHEBI:137405"/>
        <dbReference type="EC" id="3.8.1.2"/>
    </reaction>
</comment>
<protein>
    <recommendedName>
        <fullName evidence="3">(S)-2-haloacid dehalogenase</fullName>
        <ecNumber evidence="3">3.8.1.2</ecNumber>
    </recommendedName>
    <alternativeName>
        <fullName evidence="3">2-haloalkanoic acid dehalogenase</fullName>
    </alternativeName>
    <alternativeName>
        <fullName evidence="3">Halocarboxylic acid halidohydrolase</fullName>
    </alternativeName>
    <alternativeName>
        <fullName evidence="3">L-2-haloacid dehalogenase</fullName>
    </alternativeName>
</protein>
<dbReference type="InterPro" id="IPR023198">
    <property type="entry name" value="PGP-like_dom2"/>
</dbReference>
<evidence type="ECO:0000313" key="4">
    <source>
        <dbReference type="EMBL" id="NYZ19149.1"/>
    </source>
</evidence>
<keyword evidence="2 3" id="KW-0378">Hydrolase</keyword>
<accession>A0ABX2T4L5</accession>
<dbReference type="RefSeq" id="WP_180280925.1">
    <property type="nucleotide sequence ID" value="NZ_JABFDB010000002.1"/>
</dbReference>
<dbReference type="Gene3D" id="3.40.50.1000">
    <property type="entry name" value="HAD superfamily/HAD-like"/>
    <property type="match status" value="1"/>
</dbReference>
<dbReference type="InterPro" id="IPR006439">
    <property type="entry name" value="HAD-SF_hydro_IA"/>
</dbReference>
<dbReference type="NCBIfam" id="TIGR01493">
    <property type="entry name" value="HAD-SF-IA-v2"/>
    <property type="match status" value="1"/>
</dbReference>
<dbReference type="Pfam" id="PF00702">
    <property type="entry name" value="Hydrolase"/>
    <property type="match status" value="1"/>
</dbReference>
<dbReference type="InterPro" id="IPR036412">
    <property type="entry name" value="HAD-like_sf"/>
</dbReference>
<comment type="function">
    <text evidence="3">Catalyzes the hydrolytic dehalogenation of small (S)-2-haloalkanoic acids to yield the corresponding (R)-2-hydroxyalkanoic acids.</text>
</comment>
<evidence type="ECO:0000256" key="1">
    <source>
        <dbReference type="ARBA" id="ARBA00008106"/>
    </source>
</evidence>
<organism evidence="4 5">
    <name type="scientific">Azospirillum oleiclasticum</name>
    <dbReference type="NCBI Taxonomy" id="2735135"/>
    <lineage>
        <taxon>Bacteria</taxon>
        <taxon>Pseudomonadati</taxon>
        <taxon>Pseudomonadota</taxon>
        <taxon>Alphaproteobacteria</taxon>
        <taxon>Rhodospirillales</taxon>
        <taxon>Azospirillaceae</taxon>
        <taxon>Azospirillum</taxon>
    </lineage>
</organism>
<dbReference type="SFLD" id="SFLDF00045">
    <property type="entry name" value="2-haloacid_dehalogenase"/>
    <property type="match status" value="1"/>
</dbReference>
<dbReference type="Proteomes" id="UP000584642">
    <property type="component" value="Unassembled WGS sequence"/>
</dbReference>
<dbReference type="InterPro" id="IPR051540">
    <property type="entry name" value="S-2-haloacid_dehalogenase"/>
</dbReference>
<dbReference type="PRINTS" id="PR00413">
    <property type="entry name" value="HADHALOGNASE"/>
</dbReference>
<evidence type="ECO:0000313" key="5">
    <source>
        <dbReference type="Proteomes" id="UP000584642"/>
    </source>
</evidence>
<dbReference type="EC" id="3.8.1.2" evidence="3"/>
<dbReference type="InterPro" id="IPR006328">
    <property type="entry name" value="2-HAD"/>
</dbReference>
<keyword evidence="5" id="KW-1185">Reference proteome</keyword>
<dbReference type="Gene3D" id="1.10.150.240">
    <property type="entry name" value="Putative phosphatase, domain 2"/>
    <property type="match status" value="1"/>
</dbReference>
<proteinExistence type="inferred from homology"/>
<evidence type="ECO:0000256" key="3">
    <source>
        <dbReference type="RuleBase" id="RU368077"/>
    </source>
</evidence>
<gene>
    <name evidence="4" type="ORF">HND93_05450</name>
</gene>
<dbReference type="SFLD" id="SFLDG01135">
    <property type="entry name" value="C1.5.6:_HAD__Beta-PGM__Phospha"/>
    <property type="match status" value="1"/>
</dbReference>